<dbReference type="GO" id="GO:0065002">
    <property type="term" value="P:intracellular protein transmembrane transport"/>
    <property type="evidence" value="ECO:0007669"/>
    <property type="project" value="UniProtKB-UniRule"/>
</dbReference>
<dbReference type="Proteomes" id="UP000178743">
    <property type="component" value="Unassembled WGS sequence"/>
</dbReference>
<keyword evidence="4 9" id="KW-0812">Transmembrane</keyword>
<dbReference type="PRINTS" id="PR01755">
    <property type="entry name" value="SECFTRNLCASE"/>
</dbReference>
<keyword evidence="5 9" id="KW-0653">Protein transport</keyword>
<keyword evidence="3 9" id="KW-1003">Cell membrane</keyword>
<dbReference type="EMBL" id="MFHP01000004">
    <property type="protein sequence ID" value="OGF72948.1"/>
    <property type="molecule type" value="Genomic_DNA"/>
</dbReference>
<comment type="caution">
    <text evidence="11">The sequence shown here is derived from an EMBL/GenBank/DDBJ whole genome shotgun (WGS) entry which is preliminary data.</text>
</comment>
<evidence type="ECO:0000256" key="2">
    <source>
        <dbReference type="ARBA" id="ARBA00022448"/>
    </source>
</evidence>
<dbReference type="PANTHER" id="PTHR30081">
    <property type="entry name" value="PROTEIN-EXPORT MEMBRANE PROTEIN SEC"/>
    <property type="match status" value="1"/>
</dbReference>
<dbReference type="NCBIfam" id="TIGR00966">
    <property type="entry name" value="transloc_SecF"/>
    <property type="match status" value="1"/>
</dbReference>
<evidence type="ECO:0000256" key="8">
    <source>
        <dbReference type="ARBA" id="ARBA00023136"/>
    </source>
</evidence>
<evidence type="ECO:0000259" key="10">
    <source>
        <dbReference type="Pfam" id="PF02355"/>
    </source>
</evidence>
<keyword evidence="8 9" id="KW-0472">Membrane</keyword>
<sequence>MMTIIGARKISYWVSGALVMASFLALALWGLRLGIDFTGGSLLEVEYAPSAGGERPSSDAIAKTLASIGLPDAVVQPVGERGAILRLPSIDEARHQALLGELSKFGKLEEKQFTSIGPTIGAELKRNSIYAIGLVMVMIVFYIAFAFRQVSKPVQSWKYGAAALVALIHDVSIPAGVFAALGHFYGVTVDTLFVTALLTILGFSVHDTIVVFDRIRENNKKFSAKGAGSSQALGWENVVETSLRQTIGRSINTSLTVMLVMLALYFFGGASTKLFALAILIGVFFGTYSSIFIASALLVSWNKWSLRRT</sequence>
<evidence type="ECO:0000256" key="6">
    <source>
        <dbReference type="ARBA" id="ARBA00022989"/>
    </source>
</evidence>
<dbReference type="SUPFAM" id="SSF82866">
    <property type="entry name" value="Multidrug efflux transporter AcrB transmembrane domain"/>
    <property type="match status" value="1"/>
</dbReference>
<dbReference type="InterPro" id="IPR022646">
    <property type="entry name" value="SecD/SecF_CS"/>
</dbReference>
<keyword evidence="2 9" id="KW-0813">Transport</keyword>
<dbReference type="InterPro" id="IPR048634">
    <property type="entry name" value="SecD_SecF_C"/>
</dbReference>
<dbReference type="HAMAP" id="MF_01464_B">
    <property type="entry name" value="SecF_B"/>
    <property type="match status" value="1"/>
</dbReference>
<feature type="transmembrane region" description="Helical" evidence="9">
    <location>
        <begin position="191"/>
        <end position="212"/>
    </location>
</feature>
<dbReference type="Gene3D" id="1.20.1640.10">
    <property type="entry name" value="Multidrug efflux transporter AcrB transmembrane domain"/>
    <property type="match status" value="1"/>
</dbReference>
<comment type="function">
    <text evidence="9">Part of the Sec protein translocase complex. Interacts with the SecYEG preprotein conducting channel. SecDF uses the proton motive force (PMF) to complete protein translocation after the ATP-dependent function of SecA.</text>
</comment>
<proteinExistence type="inferred from homology"/>
<dbReference type="GO" id="GO:0015450">
    <property type="term" value="F:protein-transporting ATPase activity"/>
    <property type="evidence" value="ECO:0007669"/>
    <property type="project" value="InterPro"/>
</dbReference>
<evidence type="ECO:0000256" key="7">
    <source>
        <dbReference type="ARBA" id="ARBA00023010"/>
    </source>
</evidence>
<gene>
    <name evidence="9" type="primary">secF</name>
    <name evidence="11" type="ORF">A3C05_02380</name>
</gene>
<dbReference type="AlphaFoldDB" id="A0A1F5WBB4"/>
<reference evidence="11 12" key="1">
    <citation type="journal article" date="2016" name="Nat. Commun.">
        <title>Thousands of microbial genomes shed light on interconnected biogeochemical processes in an aquifer system.</title>
        <authorList>
            <person name="Anantharaman K."/>
            <person name="Brown C.T."/>
            <person name="Hug L.A."/>
            <person name="Sharon I."/>
            <person name="Castelle C.J."/>
            <person name="Probst A.J."/>
            <person name="Thomas B.C."/>
            <person name="Singh A."/>
            <person name="Wilkins M.J."/>
            <person name="Karaoz U."/>
            <person name="Brodie E.L."/>
            <person name="Williams K.H."/>
            <person name="Hubbard S.S."/>
            <person name="Banfield J.F."/>
        </authorList>
    </citation>
    <scope>NUCLEOTIDE SEQUENCE [LARGE SCALE GENOMIC DNA]</scope>
</reference>
<dbReference type="Pfam" id="PF07549">
    <property type="entry name" value="Sec_GG"/>
    <property type="match status" value="1"/>
</dbReference>
<dbReference type="Pfam" id="PF02355">
    <property type="entry name" value="SecD_SecF_C"/>
    <property type="match status" value="1"/>
</dbReference>
<keyword evidence="7 9" id="KW-0811">Translocation</keyword>
<evidence type="ECO:0000313" key="12">
    <source>
        <dbReference type="Proteomes" id="UP000178743"/>
    </source>
</evidence>
<evidence type="ECO:0000256" key="9">
    <source>
        <dbReference type="HAMAP-Rule" id="MF_01464"/>
    </source>
</evidence>
<dbReference type="PANTHER" id="PTHR30081:SF8">
    <property type="entry name" value="PROTEIN TRANSLOCASE SUBUNIT SECF"/>
    <property type="match status" value="1"/>
</dbReference>
<dbReference type="GO" id="GO:0043952">
    <property type="term" value="P:protein transport by the Sec complex"/>
    <property type="evidence" value="ECO:0007669"/>
    <property type="project" value="UniProtKB-UniRule"/>
</dbReference>
<feature type="transmembrane region" description="Helical" evidence="9">
    <location>
        <begin position="12"/>
        <end position="31"/>
    </location>
</feature>
<name>A0A1F5WBB4_9BACT</name>
<dbReference type="GO" id="GO:0006605">
    <property type="term" value="P:protein targeting"/>
    <property type="evidence" value="ECO:0007669"/>
    <property type="project" value="UniProtKB-UniRule"/>
</dbReference>
<protein>
    <recommendedName>
        <fullName evidence="9">Protein-export membrane protein SecF</fullName>
    </recommendedName>
</protein>
<organism evidence="11 12">
    <name type="scientific">Candidatus Giovannonibacteria bacterium RIFCSPHIGHO2_02_FULL_45_40</name>
    <dbReference type="NCBI Taxonomy" id="1798337"/>
    <lineage>
        <taxon>Bacteria</taxon>
        <taxon>Candidatus Giovannoniibacteriota</taxon>
    </lineage>
</organism>
<dbReference type="InterPro" id="IPR022645">
    <property type="entry name" value="SecD/SecF_bac"/>
</dbReference>
<feature type="domain" description="Protein export membrane protein SecD/SecF C-terminal" evidence="10">
    <location>
        <begin position="107"/>
        <end position="303"/>
    </location>
</feature>
<comment type="subcellular location">
    <subcellularLocation>
        <location evidence="1 9">Cell membrane</location>
        <topology evidence="1 9">Multi-pass membrane protein</topology>
    </subcellularLocation>
</comment>
<feature type="transmembrane region" description="Helical" evidence="9">
    <location>
        <begin position="274"/>
        <end position="299"/>
    </location>
</feature>
<feature type="transmembrane region" description="Helical" evidence="9">
    <location>
        <begin position="159"/>
        <end position="185"/>
    </location>
</feature>
<feature type="transmembrane region" description="Helical" evidence="9">
    <location>
        <begin position="251"/>
        <end position="268"/>
    </location>
</feature>
<keyword evidence="6 9" id="KW-1133">Transmembrane helix</keyword>
<feature type="transmembrane region" description="Helical" evidence="9">
    <location>
        <begin position="128"/>
        <end position="147"/>
    </location>
</feature>
<evidence type="ECO:0000256" key="4">
    <source>
        <dbReference type="ARBA" id="ARBA00022692"/>
    </source>
</evidence>
<accession>A0A1F5WBB4</accession>
<dbReference type="GO" id="GO:0005886">
    <property type="term" value="C:plasma membrane"/>
    <property type="evidence" value="ECO:0007669"/>
    <property type="project" value="UniProtKB-SubCell"/>
</dbReference>
<dbReference type="InterPro" id="IPR005665">
    <property type="entry name" value="SecF_bac"/>
</dbReference>
<evidence type="ECO:0000313" key="11">
    <source>
        <dbReference type="EMBL" id="OGF72948.1"/>
    </source>
</evidence>
<comment type="subunit">
    <text evidence="9">Forms a complex with SecD. Part of the essential Sec protein translocation apparatus which comprises SecA, SecYEG and auxiliary proteins SecDF. Other proteins may also be involved.</text>
</comment>
<evidence type="ECO:0000256" key="5">
    <source>
        <dbReference type="ARBA" id="ARBA00022927"/>
    </source>
</evidence>
<comment type="similarity">
    <text evidence="9">Belongs to the SecD/SecF family. SecF subfamily.</text>
</comment>
<evidence type="ECO:0000256" key="1">
    <source>
        <dbReference type="ARBA" id="ARBA00004651"/>
    </source>
</evidence>
<evidence type="ECO:0000256" key="3">
    <source>
        <dbReference type="ARBA" id="ARBA00022475"/>
    </source>
</evidence>
<dbReference type="InterPro" id="IPR022813">
    <property type="entry name" value="SecD/SecF_arch_bac"/>
</dbReference>